<dbReference type="SUPFAM" id="SSF54001">
    <property type="entry name" value="Cysteine proteinases"/>
    <property type="match status" value="1"/>
</dbReference>
<dbReference type="InterPro" id="IPR038765">
    <property type="entry name" value="Papain-like_cys_pep_sf"/>
</dbReference>
<dbReference type="Gene3D" id="2.30.260.10">
    <property type="entry name" value="putative xylanase like domain"/>
    <property type="match status" value="1"/>
</dbReference>
<name>A0A6J4K7D6_9BACT</name>
<dbReference type="InterPro" id="IPR010846">
    <property type="entry name" value="AmiA-like"/>
</dbReference>
<sequence>APFAPGVARAAELALGLPYAAYTLEQYLADGGTPKNEPLTLHLSRFDCVSLVESAIGVARTAAAGPGAGWDRFAREVERMRYRGGRRSGFASRLQYFSEWIADGARRGLVRDLGRELGGVRDERPLRFMTGHRSSYPALRDDATFAAIGRMERSLDSAPRWRVPAERIVQVQGRIQSGDVLAFATAIPGLDVTHTGLAYRDGAGVLRVLHAPLSGGAVEVSRTTLPEYVSAIRRATGILVARPLRG</sequence>
<dbReference type="AlphaFoldDB" id="A0A6J4K7D6"/>
<gene>
    <name evidence="1" type="ORF">AVDCRST_MAG89-270</name>
</gene>
<feature type="non-terminal residue" evidence="1">
    <location>
        <position position="1"/>
    </location>
</feature>
<organism evidence="1">
    <name type="scientific">uncultured Gemmatimonadota bacterium</name>
    <dbReference type="NCBI Taxonomy" id="203437"/>
    <lineage>
        <taxon>Bacteria</taxon>
        <taxon>Pseudomonadati</taxon>
        <taxon>Gemmatimonadota</taxon>
        <taxon>environmental samples</taxon>
    </lineage>
</organism>
<proteinExistence type="predicted"/>
<dbReference type="EMBL" id="CADCTV010000063">
    <property type="protein sequence ID" value="CAA9298279.1"/>
    <property type="molecule type" value="Genomic_DNA"/>
</dbReference>
<reference evidence="1" key="1">
    <citation type="submission" date="2020-02" db="EMBL/GenBank/DDBJ databases">
        <authorList>
            <person name="Meier V. D."/>
        </authorList>
    </citation>
    <scope>NUCLEOTIDE SEQUENCE</scope>
    <source>
        <strain evidence="1">AVDCRST_MAG89</strain>
    </source>
</reference>
<evidence type="ECO:0008006" key="2">
    <source>
        <dbReference type="Google" id="ProtNLM"/>
    </source>
</evidence>
<dbReference type="Pfam" id="PF07313">
    <property type="entry name" value="AmiA-like"/>
    <property type="match status" value="1"/>
</dbReference>
<evidence type="ECO:0000313" key="1">
    <source>
        <dbReference type="EMBL" id="CAA9298279.1"/>
    </source>
</evidence>
<dbReference type="Gene3D" id="1.10.3670.10">
    <property type="entry name" value="Putative xylanase like domain"/>
    <property type="match status" value="1"/>
</dbReference>
<protein>
    <recommendedName>
        <fullName evidence="2">DUF1460 domain-containing protein</fullName>
    </recommendedName>
</protein>
<accession>A0A6J4K7D6</accession>